<comment type="subcellular location">
    <subcellularLocation>
        <location evidence="1">Cell membrane</location>
        <topology evidence="1">Multi-pass membrane protein</topology>
    </subcellularLocation>
</comment>
<evidence type="ECO:0000256" key="7">
    <source>
        <dbReference type="ARBA" id="ARBA00022692"/>
    </source>
</evidence>
<evidence type="ECO:0000256" key="3">
    <source>
        <dbReference type="ARBA" id="ARBA00011700"/>
    </source>
</evidence>
<dbReference type="GO" id="GO:0009486">
    <property type="term" value="F:cytochrome bo3 ubiquinol oxidase activity"/>
    <property type="evidence" value="ECO:0007669"/>
    <property type="project" value="InterPro"/>
</dbReference>
<keyword evidence="10" id="KW-0560">Oxidoreductase</keyword>
<organism evidence="18 19">
    <name type="scientific">Cupriavidus campinensis</name>
    <dbReference type="NCBI Taxonomy" id="151783"/>
    <lineage>
        <taxon>Bacteria</taxon>
        <taxon>Pseudomonadati</taxon>
        <taxon>Pseudomonadota</taxon>
        <taxon>Betaproteobacteria</taxon>
        <taxon>Burkholderiales</taxon>
        <taxon>Burkholderiaceae</taxon>
        <taxon>Cupriavidus</taxon>
    </lineage>
</organism>
<keyword evidence="8" id="KW-0249">Electron transport</keyword>
<accession>A0AAE9I6D6</accession>
<evidence type="ECO:0000256" key="9">
    <source>
        <dbReference type="ARBA" id="ARBA00022989"/>
    </source>
</evidence>
<dbReference type="EMBL" id="CP097331">
    <property type="protein sequence ID" value="URF06922.1"/>
    <property type="molecule type" value="Genomic_DNA"/>
</dbReference>
<evidence type="ECO:0000256" key="14">
    <source>
        <dbReference type="ARBA" id="ARBA00030211"/>
    </source>
</evidence>
<keyword evidence="11 17" id="KW-0472">Membrane</keyword>
<dbReference type="Proteomes" id="UP001056132">
    <property type="component" value="Chromosome 2"/>
</dbReference>
<evidence type="ECO:0000313" key="18">
    <source>
        <dbReference type="EMBL" id="URF06922.1"/>
    </source>
</evidence>
<dbReference type="GO" id="GO:0015078">
    <property type="term" value="F:proton transmembrane transporter activity"/>
    <property type="evidence" value="ECO:0007669"/>
    <property type="project" value="TreeGrafter"/>
</dbReference>
<evidence type="ECO:0000256" key="5">
    <source>
        <dbReference type="ARBA" id="ARBA00022448"/>
    </source>
</evidence>
<sequence length="143" mass="15372">MSVHDNTLGGHADAHGHDHEDDIGPHATLGGYLTGFVLSVFLTAIPFWLVMGDVFDKTSTTAAVILLLGAVQIVVHMIFFLHMNARSEGGWNMLSLIFTLVLVVITLAGSLWVMFHLNSNMMPSMQHSETLPGPGGITPPKAP</sequence>
<comment type="similarity">
    <text evidence="2">Belongs to the cytochrome c oxidase bacterial subunit 4 family.</text>
</comment>
<dbReference type="Pfam" id="PF03626">
    <property type="entry name" value="COX4_pro"/>
    <property type="match status" value="1"/>
</dbReference>
<evidence type="ECO:0000256" key="6">
    <source>
        <dbReference type="ARBA" id="ARBA00022475"/>
    </source>
</evidence>
<dbReference type="AlphaFoldDB" id="A0AAE9I6D6"/>
<evidence type="ECO:0000256" key="1">
    <source>
        <dbReference type="ARBA" id="ARBA00004651"/>
    </source>
</evidence>
<comment type="subunit">
    <text evidence="3">Heterooctamer of two A chains, two B chains, two C chains and two D chains.</text>
</comment>
<proteinExistence type="inferred from homology"/>
<dbReference type="InterPro" id="IPR005171">
    <property type="entry name" value="Cyt_c_oxidase_su4_prok"/>
</dbReference>
<feature type="transmembrane region" description="Helical" evidence="17">
    <location>
        <begin position="93"/>
        <end position="115"/>
    </location>
</feature>
<evidence type="ECO:0000256" key="10">
    <source>
        <dbReference type="ARBA" id="ARBA00023002"/>
    </source>
</evidence>
<evidence type="ECO:0000313" key="19">
    <source>
        <dbReference type="Proteomes" id="UP001056132"/>
    </source>
</evidence>
<evidence type="ECO:0000256" key="16">
    <source>
        <dbReference type="ARBA" id="ARBA00032185"/>
    </source>
</evidence>
<feature type="transmembrane region" description="Helical" evidence="17">
    <location>
        <begin position="62"/>
        <end position="81"/>
    </location>
</feature>
<comment type="function">
    <text evidence="12">Cytochrome bo(3) ubiquinol terminal oxidase is the component of the aerobic respiratory chain of E.coli that predominates when cells are grown at high aeration. Has proton pump activity across the membrane in addition to electron transfer, pumping 2 protons/electron.</text>
</comment>
<evidence type="ECO:0000256" key="17">
    <source>
        <dbReference type="SAM" id="Phobius"/>
    </source>
</evidence>
<feature type="transmembrane region" description="Helical" evidence="17">
    <location>
        <begin position="29"/>
        <end position="50"/>
    </location>
</feature>
<gene>
    <name evidence="18" type="primary">cyoD</name>
    <name evidence="18" type="ORF">M5D45_28065</name>
</gene>
<reference evidence="18" key="1">
    <citation type="journal article" date="2022" name="Microbiol. Resour. Announc.">
        <title>Genome Sequence of Cupriavidus campinensis Strain G5, a Member of a Bacterial Consortium Capable of Polyethylene Degradation.</title>
        <authorList>
            <person name="Schneider B."/>
            <person name="Pfeiffer F."/>
            <person name="Dyall-Smith M."/>
            <person name="Kunte H.J."/>
        </authorList>
    </citation>
    <scope>NUCLEOTIDE SEQUENCE</scope>
    <source>
        <strain evidence="18">G5</strain>
    </source>
</reference>
<evidence type="ECO:0000256" key="4">
    <source>
        <dbReference type="ARBA" id="ARBA00014689"/>
    </source>
</evidence>
<dbReference type="KEGG" id="ccam:M5D45_28065"/>
<dbReference type="NCBIfam" id="TIGR02847">
    <property type="entry name" value="CyoD"/>
    <property type="match status" value="1"/>
</dbReference>
<dbReference type="GO" id="GO:0019646">
    <property type="term" value="P:aerobic electron transport chain"/>
    <property type="evidence" value="ECO:0007669"/>
    <property type="project" value="TreeGrafter"/>
</dbReference>
<keyword evidence="7 17" id="KW-0812">Transmembrane</keyword>
<keyword evidence="6" id="KW-1003">Cell membrane</keyword>
<evidence type="ECO:0000256" key="15">
    <source>
        <dbReference type="ARBA" id="ARBA00031887"/>
    </source>
</evidence>
<dbReference type="InterPro" id="IPR014210">
    <property type="entry name" value="Cyt_o_ubiqinol_oxidase_su4"/>
</dbReference>
<evidence type="ECO:0000256" key="13">
    <source>
        <dbReference type="ARBA" id="ARBA00030071"/>
    </source>
</evidence>
<dbReference type="GO" id="GO:0005886">
    <property type="term" value="C:plasma membrane"/>
    <property type="evidence" value="ECO:0007669"/>
    <property type="project" value="UniProtKB-SubCell"/>
</dbReference>
<reference evidence="18" key="2">
    <citation type="submission" date="2022-05" db="EMBL/GenBank/DDBJ databases">
        <authorList>
            <person name="Kunte H.-J."/>
        </authorList>
    </citation>
    <scope>NUCLEOTIDE SEQUENCE</scope>
    <source>
        <strain evidence="18">G5</strain>
    </source>
</reference>
<keyword evidence="5" id="KW-0813">Transport</keyword>
<keyword evidence="9 17" id="KW-1133">Transmembrane helix</keyword>
<dbReference type="PANTHER" id="PTHR36835">
    <property type="entry name" value="CYTOCHROME BO(3) UBIQUINOL OXIDASE SUBUNIT 4"/>
    <property type="match status" value="1"/>
</dbReference>
<evidence type="ECO:0000256" key="8">
    <source>
        <dbReference type="ARBA" id="ARBA00022982"/>
    </source>
</evidence>
<name>A0AAE9I6D6_9BURK</name>
<evidence type="ECO:0000256" key="2">
    <source>
        <dbReference type="ARBA" id="ARBA00008079"/>
    </source>
</evidence>
<dbReference type="PANTHER" id="PTHR36835:SF1">
    <property type="entry name" value="CYTOCHROME BO(3) UBIQUINOL OXIDASE SUBUNIT 4"/>
    <property type="match status" value="1"/>
</dbReference>
<dbReference type="GO" id="GO:0009319">
    <property type="term" value="C:cytochrome o ubiquinol oxidase complex"/>
    <property type="evidence" value="ECO:0007669"/>
    <property type="project" value="TreeGrafter"/>
</dbReference>
<evidence type="ECO:0000256" key="12">
    <source>
        <dbReference type="ARBA" id="ARBA00025694"/>
    </source>
</evidence>
<dbReference type="GO" id="GO:0015990">
    <property type="term" value="P:electron transport coupled proton transport"/>
    <property type="evidence" value="ECO:0007669"/>
    <property type="project" value="InterPro"/>
</dbReference>
<evidence type="ECO:0000256" key="11">
    <source>
        <dbReference type="ARBA" id="ARBA00023136"/>
    </source>
</evidence>
<protein>
    <recommendedName>
        <fullName evidence="4">Cytochrome bo(3) ubiquinol oxidase subunit 4</fullName>
    </recommendedName>
    <alternativeName>
        <fullName evidence="16">Cytochrome o ubiquinol oxidase subunit 4</fullName>
    </alternativeName>
    <alternativeName>
        <fullName evidence="13">Oxidase bo(3) subunit 4</fullName>
    </alternativeName>
    <alternativeName>
        <fullName evidence="14">Ubiquinol oxidase polypeptide IV</fullName>
    </alternativeName>
    <alternativeName>
        <fullName evidence="15">Ubiquinol oxidase subunit 4</fullName>
    </alternativeName>
</protein>
<dbReference type="RefSeq" id="WP_211942733.1">
    <property type="nucleotide sequence ID" value="NZ_CAJPVH010000002.1"/>
</dbReference>
<dbReference type="InterPro" id="IPR050968">
    <property type="entry name" value="Cytochrome_c_oxidase_bac_sub4"/>
</dbReference>